<dbReference type="RefSeq" id="WP_150560295.1">
    <property type="nucleotide sequence ID" value="NZ_CABPST010000007.1"/>
</dbReference>
<evidence type="ECO:0000313" key="4">
    <source>
        <dbReference type="Proteomes" id="UP000382040"/>
    </source>
</evidence>
<accession>A0A5E5BUN0</accession>
<evidence type="ECO:0000313" key="3">
    <source>
        <dbReference type="EMBL" id="VVE89037.1"/>
    </source>
</evidence>
<feature type="transmembrane region" description="Helical" evidence="2">
    <location>
        <begin position="73"/>
        <end position="91"/>
    </location>
</feature>
<feature type="transmembrane region" description="Helical" evidence="2">
    <location>
        <begin position="123"/>
        <end position="143"/>
    </location>
</feature>
<feature type="transmembrane region" description="Helical" evidence="2">
    <location>
        <begin position="100"/>
        <end position="117"/>
    </location>
</feature>
<feature type="region of interest" description="Disordered" evidence="1">
    <location>
        <begin position="1"/>
        <end position="21"/>
    </location>
</feature>
<evidence type="ECO:0008006" key="5">
    <source>
        <dbReference type="Google" id="ProtNLM"/>
    </source>
</evidence>
<reference evidence="3 4" key="1">
    <citation type="submission" date="2019-08" db="EMBL/GenBank/DDBJ databases">
        <authorList>
            <person name="Peeters C."/>
        </authorList>
    </citation>
    <scope>NUCLEOTIDE SEQUENCE [LARGE SCALE GENOMIC DNA]</scope>
    <source>
        <strain evidence="3 4">LMG 20603</strain>
    </source>
</reference>
<evidence type="ECO:0000256" key="2">
    <source>
        <dbReference type="SAM" id="Phobius"/>
    </source>
</evidence>
<name>A0A5E5BUN0_9BURK</name>
<feature type="transmembrane region" description="Helical" evidence="2">
    <location>
        <begin position="265"/>
        <end position="283"/>
    </location>
</feature>
<feature type="transmembrane region" description="Helical" evidence="2">
    <location>
        <begin position="389"/>
        <end position="409"/>
    </location>
</feature>
<proteinExistence type="predicted"/>
<dbReference type="EMBL" id="CABPST010000007">
    <property type="protein sequence ID" value="VVE89037.1"/>
    <property type="molecule type" value="Genomic_DNA"/>
</dbReference>
<gene>
    <name evidence="3" type="ORF">PBR20603_03002</name>
</gene>
<sequence length="433" mass="48132">MALPSHDFREQPDSVSSHDAPPSAAGSNASFAFKFSTVLFGIIVLLNFATLLYPSLAPGQDPVGAIRLALSRYVTPVTFLLITLLTVNLAPRAAGTDRNVVVWSLVVFAAYLCSLVNNTFSASSAAIACFFPLAVFVVFIFSAKLTRFHRVFLKAMTWTLAAWVVAPIVFLAFPWVRTEVLSTFEWSFHGFSPSRIEFGLWSGMFTLLLWFGRAATPRKAYLTLMTVTLILIYFAQSRAAIISIAMAFSYYVFSSDLSWQAKFRSIAIIIVVTGLIALSWKIFGRQEPFEMFNSTRLEITQQIIKSSEKGNSWVGAGGMVSVVTSDGTVTQAHNLILQWIANWGGLGTVALFGFLFAAWHWLRSVEARMLYLMLAVFSMTQPVQGTANFFGPLTLAWFFVFVCVEINTLGPRVPQRGNLETFIFPRNRPHLTK</sequence>
<feature type="transmembrane region" description="Helical" evidence="2">
    <location>
        <begin position="155"/>
        <end position="176"/>
    </location>
</feature>
<protein>
    <recommendedName>
        <fullName evidence="5">O-antigen ligase domain-containing protein</fullName>
    </recommendedName>
</protein>
<dbReference type="Proteomes" id="UP000382040">
    <property type="component" value="Unassembled WGS sequence"/>
</dbReference>
<feature type="transmembrane region" description="Helical" evidence="2">
    <location>
        <begin position="31"/>
        <end position="53"/>
    </location>
</feature>
<keyword evidence="2" id="KW-0812">Transmembrane</keyword>
<keyword evidence="2" id="KW-0472">Membrane</keyword>
<feature type="transmembrane region" description="Helical" evidence="2">
    <location>
        <begin position="340"/>
        <end position="362"/>
    </location>
</feature>
<dbReference type="AlphaFoldDB" id="A0A5E5BUN0"/>
<keyword evidence="4" id="KW-1185">Reference proteome</keyword>
<feature type="transmembrane region" description="Helical" evidence="2">
    <location>
        <begin position="227"/>
        <end position="253"/>
    </location>
</feature>
<evidence type="ECO:0000256" key="1">
    <source>
        <dbReference type="SAM" id="MobiDB-lite"/>
    </source>
</evidence>
<keyword evidence="2" id="KW-1133">Transmembrane helix</keyword>
<feature type="compositionally biased region" description="Basic and acidic residues" evidence="1">
    <location>
        <begin position="1"/>
        <end position="12"/>
    </location>
</feature>
<feature type="transmembrane region" description="Helical" evidence="2">
    <location>
        <begin position="196"/>
        <end position="215"/>
    </location>
</feature>
<organism evidence="3 4">
    <name type="scientific">Pandoraea bronchicola</name>
    <dbReference type="NCBI Taxonomy" id="2508287"/>
    <lineage>
        <taxon>Bacteria</taxon>
        <taxon>Pseudomonadati</taxon>
        <taxon>Pseudomonadota</taxon>
        <taxon>Betaproteobacteria</taxon>
        <taxon>Burkholderiales</taxon>
        <taxon>Burkholderiaceae</taxon>
        <taxon>Pandoraea</taxon>
    </lineage>
</organism>